<keyword evidence="1" id="KW-0378">Hydrolase</keyword>
<name>A0A372JBV7_9ACTN</name>
<evidence type="ECO:0000313" key="4">
    <source>
        <dbReference type="Proteomes" id="UP000261811"/>
    </source>
</evidence>
<dbReference type="Proteomes" id="UP000261811">
    <property type="component" value="Unassembled WGS sequence"/>
</dbReference>
<feature type="compositionally biased region" description="Pro residues" evidence="2">
    <location>
        <begin position="155"/>
        <end position="165"/>
    </location>
</feature>
<feature type="compositionally biased region" description="Gly residues" evidence="2">
    <location>
        <begin position="50"/>
        <end position="61"/>
    </location>
</feature>
<sequence>MQGSVGSEAGRSRCTTRFTGEVGWNPLTGVCPDGDRSRRRPRWSETPRTGPGGRCGRGGGRMPRPCRGRPRRRARCVLAASSGVVPATRPACVLGRRSHAPFPAPEAVPSPRAGAPLPLDAALAPALPTRLLIPGIGVSTPLGRVGRVGADGSGPPGPVGPPPAAGPHRAGWLASGPSPGEPGAAVVLAHRGTGTAPAVLARLRDLRPGDIIAVARLDGTVAVFRMTRSEQVPKRRFSESRVLLGGSVPELRLITCAGRFDHARRAYDDNLIVYATFAAAYRTADLAAMSRG</sequence>
<proteinExistence type="predicted"/>
<dbReference type="EMBL" id="QURH01001027">
    <property type="protein sequence ID" value="RFU36878.1"/>
    <property type="molecule type" value="Genomic_DNA"/>
</dbReference>
<comment type="caution">
    <text evidence="3">The sequence shown here is derived from an EMBL/GenBank/DDBJ whole genome shotgun (WGS) entry which is preliminary data.</text>
</comment>
<dbReference type="SUPFAM" id="SSF63817">
    <property type="entry name" value="Sortase"/>
    <property type="match status" value="1"/>
</dbReference>
<protein>
    <submittedName>
        <fullName evidence="3">Class F sortase</fullName>
    </submittedName>
</protein>
<evidence type="ECO:0000256" key="2">
    <source>
        <dbReference type="SAM" id="MobiDB-lite"/>
    </source>
</evidence>
<dbReference type="Pfam" id="PF04203">
    <property type="entry name" value="Sortase"/>
    <property type="match status" value="1"/>
</dbReference>
<dbReference type="InterPro" id="IPR005754">
    <property type="entry name" value="Sortase"/>
</dbReference>
<dbReference type="GO" id="GO:0016787">
    <property type="term" value="F:hydrolase activity"/>
    <property type="evidence" value="ECO:0007669"/>
    <property type="project" value="UniProtKB-KW"/>
</dbReference>
<evidence type="ECO:0000256" key="1">
    <source>
        <dbReference type="ARBA" id="ARBA00022801"/>
    </source>
</evidence>
<keyword evidence="4" id="KW-1185">Reference proteome</keyword>
<dbReference type="InterPro" id="IPR023365">
    <property type="entry name" value="Sortase_dom-sf"/>
</dbReference>
<feature type="region of interest" description="Disordered" evidence="2">
    <location>
        <begin position="27"/>
        <end position="69"/>
    </location>
</feature>
<organism evidence="3 4">
    <name type="scientific">Actinomadura logoneensis</name>
    <dbReference type="NCBI Taxonomy" id="2293572"/>
    <lineage>
        <taxon>Bacteria</taxon>
        <taxon>Bacillati</taxon>
        <taxon>Actinomycetota</taxon>
        <taxon>Actinomycetes</taxon>
        <taxon>Streptosporangiales</taxon>
        <taxon>Thermomonosporaceae</taxon>
        <taxon>Actinomadura</taxon>
    </lineage>
</organism>
<dbReference type="AlphaFoldDB" id="A0A372JBV7"/>
<accession>A0A372JBV7</accession>
<evidence type="ECO:0000313" key="3">
    <source>
        <dbReference type="EMBL" id="RFU36878.1"/>
    </source>
</evidence>
<feature type="region of interest" description="Disordered" evidence="2">
    <location>
        <begin position="150"/>
        <end position="169"/>
    </location>
</feature>
<gene>
    <name evidence="3" type="ORF">DZF91_35850</name>
</gene>
<dbReference type="InterPro" id="IPR042001">
    <property type="entry name" value="Sortase_F"/>
</dbReference>
<dbReference type="Gene3D" id="2.40.260.10">
    <property type="entry name" value="Sortase"/>
    <property type="match status" value="1"/>
</dbReference>
<dbReference type="CDD" id="cd05829">
    <property type="entry name" value="Sortase_F"/>
    <property type="match status" value="1"/>
</dbReference>
<reference evidence="3 4" key="1">
    <citation type="submission" date="2018-08" db="EMBL/GenBank/DDBJ databases">
        <title>Actinomadura jelena sp. nov., a novel Actinomycete isolated from soil in Chad.</title>
        <authorList>
            <person name="Shi L."/>
        </authorList>
    </citation>
    <scope>NUCLEOTIDE SEQUENCE [LARGE SCALE GENOMIC DNA]</scope>
    <source>
        <strain evidence="3 4">NEAU-G17</strain>
    </source>
</reference>